<dbReference type="AlphaFoldDB" id="A0A2K8MLA8"/>
<proteinExistence type="predicted"/>
<reference evidence="2 3" key="1">
    <citation type="submission" date="2017-11" db="EMBL/GenBank/DDBJ databases">
        <title>Complete genome sequence of Sphingomonas sp. Strain Cra20, a psychrotolerant potential plant growth promoting rhizobacteria.</title>
        <authorList>
            <person name="Luo Y."/>
        </authorList>
    </citation>
    <scope>NUCLEOTIDE SEQUENCE [LARGE SCALE GENOMIC DNA]</scope>
    <source>
        <strain evidence="2 3">Cra20</strain>
    </source>
</reference>
<evidence type="ECO:0000313" key="3">
    <source>
        <dbReference type="Proteomes" id="UP000229081"/>
    </source>
</evidence>
<protein>
    <submittedName>
        <fullName evidence="2">Uncharacterized protein</fullName>
    </submittedName>
</protein>
<feature type="transmembrane region" description="Helical" evidence="1">
    <location>
        <begin position="238"/>
        <end position="262"/>
    </location>
</feature>
<keyword evidence="1" id="KW-0812">Transmembrane</keyword>
<gene>
    <name evidence="2" type="ORF">CVN68_11600</name>
</gene>
<dbReference type="Proteomes" id="UP000229081">
    <property type="component" value="Chromosome"/>
</dbReference>
<organism evidence="2 3">
    <name type="scientific">Sphingomonas psychrotolerans</name>
    <dbReference type="NCBI Taxonomy" id="1327635"/>
    <lineage>
        <taxon>Bacteria</taxon>
        <taxon>Pseudomonadati</taxon>
        <taxon>Pseudomonadota</taxon>
        <taxon>Alphaproteobacteria</taxon>
        <taxon>Sphingomonadales</taxon>
        <taxon>Sphingomonadaceae</taxon>
        <taxon>Sphingomonas</taxon>
    </lineage>
</organism>
<keyword evidence="1" id="KW-1133">Transmembrane helix</keyword>
<name>A0A2K8MLA8_9SPHN</name>
<keyword evidence="1" id="KW-0472">Membrane</keyword>
<keyword evidence="3" id="KW-1185">Reference proteome</keyword>
<sequence length="263" mass="29012">MSGTHDRRRAAMAELERALASRHHAFVLHYIGATFASAERRVTAVAARNMGTGVTHCFEVEAELRGAAIDPMAASAEQLDKAERRLLDAFYAFARAHPNHFWLHWNMRNSVFGFLGLENRYRELGGYPAAIPDGYRLDLADRLADIHGDSYADTANRLRSLADINGIPLPHLVDGQPQGEALERREFGVGTRSLLNRIDVMYVVATRTLEGRLKTATTFRDRVATAGGWIKWAKGHPVAVGFAIAAPVITVVLGCIKLWVILG</sequence>
<dbReference type="EMBL" id="CP024923">
    <property type="protein sequence ID" value="ATY32539.1"/>
    <property type="molecule type" value="Genomic_DNA"/>
</dbReference>
<evidence type="ECO:0000313" key="2">
    <source>
        <dbReference type="EMBL" id="ATY32539.1"/>
    </source>
</evidence>
<dbReference type="OrthoDB" id="7889003at2"/>
<dbReference type="KEGG" id="sphc:CVN68_11600"/>
<evidence type="ECO:0000256" key="1">
    <source>
        <dbReference type="SAM" id="Phobius"/>
    </source>
</evidence>
<accession>A0A2K8MLA8</accession>